<accession>A0A915HQG3</accession>
<organism evidence="12 13">
    <name type="scientific">Romanomermis culicivorax</name>
    <name type="common">Nematode worm</name>
    <dbReference type="NCBI Taxonomy" id="13658"/>
    <lineage>
        <taxon>Eukaryota</taxon>
        <taxon>Metazoa</taxon>
        <taxon>Ecdysozoa</taxon>
        <taxon>Nematoda</taxon>
        <taxon>Enoplea</taxon>
        <taxon>Dorylaimia</taxon>
        <taxon>Mermithida</taxon>
        <taxon>Mermithoidea</taxon>
        <taxon>Mermithidae</taxon>
        <taxon>Romanomermis</taxon>
    </lineage>
</organism>
<evidence type="ECO:0000256" key="3">
    <source>
        <dbReference type="ARBA" id="ARBA00022448"/>
    </source>
</evidence>
<evidence type="ECO:0000256" key="11">
    <source>
        <dbReference type="SAM" id="Phobius"/>
    </source>
</evidence>
<keyword evidence="6" id="KW-0999">Mitochondrion inner membrane</keyword>
<feature type="transmembrane region" description="Helical" evidence="11">
    <location>
        <begin position="113"/>
        <end position="136"/>
    </location>
</feature>
<dbReference type="Proteomes" id="UP000887565">
    <property type="component" value="Unplaced"/>
</dbReference>
<dbReference type="GO" id="GO:0005743">
    <property type="term" value="C:mitochondrial inner membrane"/>
    <property type="evidence" value="ECO:0007669"/>
    <property type="project" value="UniProtKB-SubCell"/>
</dbReference>
<dbReference type="GO" id="GO:0015986">
    <property type="term" value="P:proton motive force-driven ATP synthesis"/>
    <property type="evidence" value="ECO:0007669"/>
    <property type="project" value="InterPro"/>
</dbReference>
<dbReference type="AlphaFoldDB" id="A0A915HQG3"/>
<keyword evidence="12" id="KW-1185">Reference proteome</keyword>
<keyword evidence="4" id="KW-0138">CF(0)</keyword>
<dbReference type="GO" id="GO:0015078">
    <property type="term" value="F:proton transmembrane transporter activity"/>
    <property type="evidence" value="ECO:0007669"/>
    <property type="project" value="InterPro"/>
</dbReference>
<evidence type="ECO:0000256" key="7">
    <source>
        <dbReference type="ARBA" id="ARBA00023065"/>
    </source>
</evidence>
<evidence type="ECO:0000256" key="9">
    <source>
        <dbReference type="ARBA" id="ARBA00023136"/>
    </source>
</evidence>
<evidence type="ECO:0000256" key="1">
    <source>
        <dbReference type="ARBA" id="ARBA00004273"/>
    </source>
</evidence>
<keyword evidence="9 11" id="KW-0472">Membrane</keyword>
<keyword evidence="7" id="KW-0406">Ion transport</keyword>
<dbReference type="InterPro" id="IPR008386">
    <property type="entry name" value="ATP_synth_F0_esu_mt"/>
</dbReference>
<keyword evidence="5" id="KW-0375">Hydrogen ion transport</keyword>
<name>A0A915HQG3_ROMCU</name>
<evidence type="ECO:0000256" key="4">
    <source>
        <dbReference type="ARBA" id="ARBA00022547"/>
    </source>
</evidence>
<evidence type="ECO:0000256" key="6">
    <source>
        <dbReference type="ARBA" id="ARBA00022792"/>
    </source>
</evidence>
<protein>
    <submittedName>
        <fullName evidence="13">ATP synthase subunit e, mitochondrial</fullName>
    </submittedName>
</protein>
<comment type="subcellular location">
    <subcellularLocation>
        <location evidence="1">Mitochondrion inner membrane</location>
    </subcellularLocation>
</comment>
<keyword evidence="11" id="KW-1133">Transmembrane helix</keyword>
<dbReference type="GO" id="GO:0045259">
    <property type="term" value="C:proton-transporting ATP synthase complex"/>
    <property type="evidence" value="ECO:0007669"/>
    <property type="project" value="UniProtKB-KW"/>
</dbReference>
<keyword evidence="10" id="KW-0066">ATP synthesis</keyword>
<evidence type="ECO:0000313" key="12">
    <source>
        <dbReference type="Proteomes" id="UP000887565"/>
    </source>
</evidence>
<proteinExistence type="inferred from homology"/>
<sequence>ALTPVASKRSNQSTFQFNLAGQENFGADFDAVKSSLPFCLPQYSSIGKENRSFPDEKSTNDNNFFAQSKFFINPQLSASTSRTAVTEATLLNHFETPAFNNVLARFLHHQYSLVYSVTPHSLLAFIYVTCLILMFIPADIVPFPSLPWSSAPAKHKMTTSPVHPNAVVLPPPFKVSPFIRACRWGFFTVGVLYGAFRLRQLKKKHNKLRPAEHAAFVAAFEDQQRRKKEESLPKLKAFMLLQITIMIRQLNEPFVNVKFVNEPNFVDEIYL</sequence>
<keyword evidence="11" id="KW-0812">Transmembrane</keyword>
<dbReference type="Pfam" id="PF05680">
    <property type="entry name" value="ATP-synt_E"/>
    <property type="match status" value="1"/>
</dbReference>
<keyword evidence="3" id="KW-0813">Transport</keyword>
<dbReference type="WBParaSite" id="nRc.2.0.1.t03959-RA">
    <property type="protein sequence ID" value="nRc.2.0.1.t03959-RA"/>
    <property type="gene ID" value="nRc.2.0.1.g03959"/>
</dbReference>
<evidence type="ECO:0000313" key="13">
    <source>
        <dbReference type="WBParaSite" id="nRc.2.0.1.t03959-RA"/>
    </source>
</evidence>
<feature type="transmembrane region" description="Helical" evidence="11">
    <location>
        <begin position="178"/>
        <end position="196"/>
    </location>
</feature>
<keyword evidence="8" id="KW-0496">Mitochondrion</keyword>
<evidence type="ECO:0000256" key="10">
    <source>
        <dbReference type="ARBA" id="ARBA00023310"/>
    </source>
</evidence>
<evidence type="ECO:0000256" key="2">
    <source>
        <dbReference type="ARBA" id="ARBA00007333"/>
    </source>
</evidence>
<reference evidence="13" key="1">
    <citation type="submission" date="2022-11" db="UniProtKB">
        <authorList>
            <consortium name="WormBaseParasite"/>
        </authorList>
    </citation>
    <scope>IDENTIFICATION</scope>
</reference>
<evidence type="ECO:0000256" key="8">
    <source>
        <dbReference type="ARBA" id="ARBA00023128"/>
    </source>
</evidence>
<evidence type="ECO:0000256" key="5">
    <source>
        <dbReference type="ARBA" id="ARBA00022781"/>
    </source>
</evidence>
<comment type="similarity">
    <text evidence="2">Belongs to the ATPase e subunit family.</text>
</comment>